<feature type="chain" id="PRO_5010374726" evidence="1">
    <location>
        <begin position="25"/>
        <end position="143"/>
    </location>
</feature>
<feature type="signal peptide" evidence="1">
    <location>
        <begin position="1"/>
        <end position="24"/>
    </location>
</feature>
<evidence type="ECO:0000313" key="3">
    <source>
        <dbReference type="Proteomes" id="UP000183287"/>
    </source>
</evidence>
<dbReference type="RefSeq" id="WP_074905865.1">
    <property type="nucleotide sequence ID" value="NZ_FOUB01000033.1"/>
</dbReference>
<accession>A0A1I4RK46</accession>
<evidence type="ECO:0000313" key="2">
    <source>
        <dbReference type="EMBL" id="SFM52554.1"/>
    </source>
</evidence>
<evidence type="ECO:0000256" key="1">
    <source>
        <dbReference type="SAM" id="SignalP"/>
    </source>
</evidence>
<dbReference type="EMBL" id="FOUB01000033">
    <property type="protein sequence ID" value="SFM52554.1"/>
    <property type="molecule type" value="Genomic_DNA"/>
</dbReference>
<protein>
    <submittedName>
        <fullName evidence="2">Uncharacterized protein</fullName>
    </submittedName>
</protein>
<gene>
    <name evidence="2" type="ORF">SAMN05421863_103333</name>
</gene>
<name>A0A1I4RK46_9PROT</name>
<sequence>MNKHIHKISVLAFAISMFSTPMLAAAASTINVIDPAELVADGAGVLLSFEITCDPSFGPGSHMFGSAQLVQRSGNKVNSAYNFTSSDALNCDGTPQVFQILMTGSGKIFHKGLAAVQVQTYINDPSFSMSESAQVTEEIQIVK</sequence>
<proteinExistence type="predicted"/>
<keyword evidence="1" id="KW-0732">Signal</keyword>
<dbReference type="Proteomes" id="UP000183287">
    <property type="component" value="Unassembled WGS sequence"/>
</dbReference>
<keyword evidence="3" id="KW-1185">Reference proteome</keyword>
<organism evidence="2 3">
    <name type="scientific">Nitrosomonas communis</name>
    <dbReference type="NCBI Taxonomy" id="44574"/>
    <lineage>
        <taxon>Bacteria</taxon>
        <taxon>Pseudomonadati</taxon>
        <taxon>Pseudomonadota</taxon>
        <taxon>Betaproteobacteria</taxon>
        <taxon>Nitrosomonadales</taxon>
        <taxon>Nitrosomonadaceae</taxon>
        <taxon>Nitrosomonas</taxon>
    </lineage>
</organism>
<dbReference type="AlphaFoldDB" id="A0A1I4RK46"/>
<reference evidence="3" key="1">
    <citation type="submission" date="2016-10" db="EMBL/GenBank/DDBJ databases">
        <authorList>
            <person name="Varghese N."/>
            <person name="Submissions S."/>
        </authorList>
    </citation>
    <scope>NUCLEOTIDE SEQUENCE [LARGE SCALE GENOMIC DNA]</scope>
    <source>
        <strain evidence="3">Nm44</strain>
    </source>
</reference>